<feature type="transmembrane region" description="Helical" evidence="5">
    <location>
        <begin position="263"/>
        <end position="281"/>
    </location>
</feature>
<evidence type="ECO:0000313" key="8">
    <source>
        <dbReference type="Proteomes" id="UP000029462"/>
    </source>
</evidence>
<reference evidence="7 8" key="1">
    <citation type="submission" date="2014-09" db="EMBL/GenBank/DDBJ databases">
        <title>Whole genome shotgun sequence of Escherichia vulneris NBRC 102420.</title>
        <authorList>
            <person name="Yoshida Y."/>
            <person name="Hosoyama A."/>
            <person name="Tsuchikane K."/>
            <person name="Ohji S."/>
            <person name="Ichikawa N."/>
            <person name="Kimura A."/>
            <person name="Yamazoe A."/>
            <person name="Ezaki T."/>
            <person name="Fujita N."/>
        </authorList>
    </citation>
    <scope>NUCLEOTIDE SEQUENCE [LARGE SCALE GENOMIC DNA]</scope>
    <source>
        <strain evidence="7 8">NBRC 102420</strain>
    </source>
</reference>
<comment type="caution">
    <text evidence="7">The sequence shown here is derived from an EMBL/GenBank/DDBJ whole genome shotgun (WGS) entry which is preliminary data.</text>
</comment>
<feature type="transmembrane region" description="Helical" evidence="5">
    <location>
        <begin position="377"/>
        <end position="400"/>
    </location>
</feature>
<proteinExistence type="predicted"/>
<evidence type="ECO:0000313" key="7">
    <source>
        <dbReference type="EMBL" id="GAL58611.1"/>
    </source>
</evidence>
<feature type="transmembrane region" description="Helical" evidence="5">
    <location>
        <begin position="150"/>
        <end position="168"/>
    </location>
</feature>
<evidence type="ECO:0000256" key="4">
    <source>
        <dbReference type="ARBA" id="ARBA00023136"/>
    </source>
</evidence>
<keyword evidence="3 5" id="KW-1133">Transmembrane helix</keyword>
<name>A0A090V1C7_PSEVU</name>
<dbReference type="PANTHER" id="PTHR42910">
    <property type="entry name" value="TRANSPORTER SCO4007-RELATED"/>
    <property type="match status" value="1"/>
</dbReference>
<dbReference type="Gene3D" id="1.20.1250.20">
    <property type="entry name" value="MFS general substrate transporter like domains"/>
    <property type="match status" value="1"/>
</dbReference>
<feature type="transmembrane region" description="Helical" evidence="5">
    <location>
        <begin position="93"/>
        <end position="110"/>
    </location>
</feature>
<feature type="transmembrane region" description="Helical" evidence="5">
    <location>
        <begin position="180"/>
        <end position="200"/>
    </location>
</feature>
<keyword evidence="2 5" id="KW-0812">Transmembrane</keyword>
<sequence length="403" mass="42002">MECNAELNSDAALAAPGVDTPVLKPWIIFLFSLTCALAVANVYSAQPLLESIALSLQVPAGMIGSVVTVTQVGYAAGLIFLVPLGDRVKRKTLVVTLLLLSMLALIVAGLSPNFVTLLCAVLFIGLMAVVVQLVVAWAAILAAPQRRGKVVGTVTSGIVLGILLARFISGSIADIAGWRAVYLTAAFLMLLIACIVAKGVPATPPQPNAPSYLSLLASAFRLFMTEPQLRKGGVFALLIFTAFSMLWTTMVLPLSALSLSHTHIGMFGLAGVAGALAAAKAGAWADRGWGKRATGSALALLALSWLPIAYTETSLAWLVVGIIMLDFAVQTVHVISQSTLIAARPEAASRLVGAYMCFYSIGSATGAIVATQLYACFGWQAVCLAGASVSACAFLIWLGFDKS</sequence>
<feature type="transmembrane region" description="Helical" evidence="5">
    <location>
        <begin position="26"/>
        <end position="44"/>
    </location>
</feature>
<dbReference type="CDD" id="cd17324">
    <property type="entry name" value="MFS_NepI_like"/>
    <property type="match status" value="1"/>
</dbReference>
<feature type="domain" description="Major facilitator superfamily (MFS) profile" evidence="6">
    <location>
        <begin position="27"/>
        <end position="403"/>
    </location>
</feature>
<feature type="transmembrane region" description="Helical" evidence="5">
    <location>
        <begin position="56"/>
        <end position="81"/>
    </location>
</feature>
<keyword evidence="8" id="KW-1185">Reference proteome</keyword>
<feature type="transmembrane region" description="Helical" evidence="5">
    <location>
        <begin position="347"/>
        <end position="371"/>
    </location>
</feature>
<keyword evidence="4 5" id="KW-0472">Membrane</keyword>
<dbReference type="PANTHER" id="PTHR42910:SF1">
    <property type="entry name" value="MAJOR FACILITATOR SUPERFAMILY (MFS) PROFILE DOMAIN-CONTAINING PROTEIN"/>
    <property type="match status" value="1"/>
</dbReference>
<feature type="transmembrane region" description="Helical" evidence="5">
    <location>
        <begin position="117"/>
        <end position="144"/>
    </location>
</feature>
<dbReference type="InterPro" id="IPR036259">
    <property type="entry name" value="MFS_trans_sf"/>
</dbReference>
<dbReference type="eggNOG" id="COG2814">
    <property type="taxonomic scope" value="Bacteria"/>
</dbReference>
<dbReference type="Pfam" id="PF07690">
    <property type="entry name" value="MFS_1"/>
    <property type="match status" value="1"/>
</dbReference>
<dbReference type="GO" id="GO:0022857">
    <property type="term" value="F:transmembrane transporter activity"/>
    <property type="evidence" value="ECO:0007669"/>
    <property type="project" value="InterPro"/>
</dbReference>
<evidence type="ECO:0000256" key="2">
    <source>
        <dbReference type="ARBA" id="ARBA00022692"/>
    </source>
</evidence>
<dbReference type="OrthoDB" id="9815356at2"/>
<dbReference type="RefSeq" id="WP_077776527.1">
    <property type="nucleotide sequence ID" value="NZ_BBMZ01000012.1"/>
</dbReference>
<evidence type="ECO:0000259" key="6">
    <source>
        <dbReference type="PROSITE" id="PS50850"/>
    </source>
</evidence>
<evidence type="ECO:0000256" key="5">
    <source>
        <dbReference type="SAM" id="Phobius"/>
    </source>
</evidence>
<dbReference type="AlphaFoldDB" id="A0A090V1C7"/>
<dbReference type="InterPro" id="IPR011701">
    <property type="entry name" value="MFS"/>
</dbReference>
<accession>A0A090V1C7</accession>
<evidence type="ECO:0000256" key="1">
    <source>
        <dbReference type="ARBA" id="ARBA00022475"/>
    </source>
</evidence>
<dbReference type="SUPFAM" id="SSF103473">
    <property type="entry name" value="MFS general substrate transporter"/>
    <property type="match status" value="1"/>
</dbReference>
<gene>
    <name evidence="7" type="primary">ygaY</name>
    <name evidence="7" type="ORF">EV102420_12_01170</name>
</gene>
<dbReference type="Proteomes" id="UP000029462">
    <property type="component" value="Unassembled WGS sequence"/>
</dbReference>
<dbReference type="STRING" id="1115515.EV102420_12_01170"/>
<protein>
    <submittedName>
        <fullName evidence="7">Major facilitator superfamily transporter YgaY</fullName>
    </submittedName>
</protein>
<feature type="transmembrane region" description="Helical" evidence="5">
    <location>
        <begin position="235"/>
        <end position="257"/>
    </location>
</feature>
<dbReference type="InterPro" id="IPR020846">
    <property type="entry name" value="MFS_dom"/>
</dbReference>
<dbReference type="EMBL" id="BBMZ01000012">
    <property type="protein sequence ID" value="GAL58611.1"/>
    <property type="molecule type" value="Genomic_DNA"/>
</dbReference>
<organism evidence="7 8">
    <name type="scientific">Pseudescherichia vulneris NBRC 102420</name>
    <dbReference type="NCBI Taxonomy" id="1115515"/>
    <lineage>
        <taxon>Bacteria</taxon>
        <taxon>Pseudomonadati</taxon>
        <taxon>Pseudomonadota</taxon>
        <taxon>Gammaproteobacteria</taxon>
        <taxon>Enterobacterales</taxon>
        <taxon>Enterobacteriaceae</taxon>
        <taxon>Pseudescherichia</taxon>
    </lineage>
</organism>
<dbReference type="PROSITE" id="PS50850">
    <property type="entry name" value="MFS"/>
    <property type="match status" value="1"/>
</dbReference>
<keyword evidence="1" id="KW-1003">Cell membrane</keyword>
<evidence type="ECO:0000256" key="3">
    <source>
        <dbReference type="ARBA" id="ARBA00022989"/>
    </source>
</evidence>